<keyword evidence="7" id="KW-0862">Zinc</keyword>
<sequence>MARFMNDNSSTSINIHQFMDQEQKTTVLASCYSVDTTASVVDGFHYCTTMGAGSKTTYSSPPLEISLASTAGSSYPVGNLLEHKGEATHTIPGECERLFCDKLSAIFRGERRLFRQESLGIDASHHRSNGTGLDNGRIQRWIEVMDYTSDTIYRGFVTTSGGERTLFVFFEETALGHGLKSGLIALFELGSIPAFDCSQIVACVPRTQDGIEIEFTRNLGWCGFGLTTLKPWDTKCCLGDNPISTKWLFLSSEFGMAGTLLFQLAASFMFPKFLLPPSIFSNRRDAGESTNPSNLEAGRSTDKSSRHKLLNGHTSCIRCSSCAAHLCLTSQIISKGFTGRHGRAYLVSAQPTVNALTNLAETLPNTILQDPVSRNLVTGAHTVSDITCVSCGSVLGWKYIGAEEDSQKYKVGKFILETRKVMTTAAWDATTHGTDLRGYPATPAKSKGAITSRTTLDDVEFDSQDEDECEDLFSGIWTPNLAVRRRDRKLGRNPSSSVITPCS</sequence>
<evidence type="ECO:0000256" key="8">
    <source>
        <dbReference type="SAM" id="MobiDB-lite"/>
    </source>
</evidence>
<dbReference type="InterPro" id="IPR038581">
    <property type="entry name" value="ODC_AZ_sf"/>
</dbReference>
<evidence type="ECO:0000313" key="11">
    <source>
        <dbReference type="Proteomes" id="UP001610446"/>
    </source>
</evidence>
<comment type="function">
    <text evidence="1">Ornithine decarboxylase (ODC) antizyme protein that negatively regulates ODC activity and intracellular polyamine biosynthesis in response to increased intracellular polyamine levels. Binds to ODC monomers, inhibiting the assembly of the functional ODC homodimer, and targets the monomers for ubiquitin-independent proteolytic destruction by the 26S proteasome.</text>
</comment>
<evidence type="ECO:0000256" key="2">
    <source>
        <dbReference type="ARBA" id="ARBA00005613"/>
    </source>
</evidence>
<evidence type="ECO:0000256" key="7">
    <source>
        <dbReference type="ARBA" id="ARBA00022833"/>
    </source>
</evidence>
<dbReference type="InterPro" id="IPR016181">
    <property type="entry name" value="Acyl_CoA_acyltransferase"/>
</dbReference>
<dbReference type="Pfam" id="PF02100">
    <property type="entry name" value="ODC_AZ"/>
    <property type="match status" value="1"/>
</dbReference>
<dbReference type="PROSITE" id="PS51792">
    <property type="entry name" value="YIPPEE"/>
    <property type="match status" value="1"/>
</dbReference>
<feature type="region of interest" description="Disordered" evidence="8">
    <location>
        <begin position="285"/>
        <end position="305"/>
    </location>
</feature>
<keyword evidence="6" id="KW-0688">Ribosomal frameshifting</keyword>
<accession>A0ABR4JXH1</accession>
<protein>
    <submittedName>
        <fullName evidence="10">Ornithine decarboxylase antizyme-domain-containing protein</fullName>
    </submittedName>
</protein>
<dbReference type="EMBL" id="JBFXLU010000082">
    <property type="protein sequence ID" value="KAL2844304.1"/>
    <property type="molecule type" value="Genomic_DNA"/>
</dbReference>
<feature type="domain" description="Yippee" evidence="9">
    <location>
        <begin position="315"/>
        <end position="425"/>
    </location>
</feature>
<dbReference type="InterPro" id="IPR034751">
    <property type="entry name" value="Yippee"/>
</dbReference>
<evidence type="ECO:0000256" key="6">
    <source>
        <dbReference type="ARBA" id="ARBA00022758"/>
    </source>
</evidence>
<comment type="similarity">
    <text evidence="2">Belongs to the yippee family.</text>
</comment>
<name>A0ABR4JXH1_9EURO</name>
<evidence type="ECO:0000256" key="1">
    <source>
        <dbReference type="ARBA" id="ARBA00002307"/>
    </source>
</evidence>
<keyword evidence="11" id="KW-1185">Reference proteome</keyword>
<dbReference type="Proteomes" id="UP001610446">
    <property type="component" value="Unassembled WGS sequence"/>
</dbReference>
<comment type="caution">
    <text evidence="10">The sequence shown here is derived from an EMBL/GenBank/DDBJ whole genome shotgun (WGS) entry which is preliminary data.</text>
</comment>
<dbReference type="InterPro" id="IPR002993">
    <property type="entry name" value="ODC_AZ"/>
</dbReference>
<comment type="subunit">
    <text evidence="4">Interacts with ODC and thereby sterically blocks ODC homodimerization.</text>
</comment>
<reference evidence="10 11" key="1">
    <citation type="submission" date="2024-07" db="EMBL/GenBank/DDBJ databases">
        <title>Section-level genome sequencing and comparative genomics of Aspergillus sections Usti and Cavernicolus.</title>
        <authorList>
            <consortium name="Lawrence Berkeley National Laboratory"/>
            <person name="Nybo J.L."/>
            <person name="Vesth T.C."/>
            <person name="Theobald S."/>
            <person name="Frisvad J.C."/>
            <person name="Larsen T.O."/>
            <person name="Kjaerboelling I."/>
            <person name="Rothschild-Mancinelli K."/>
            <person name="Lyhne E.K."/>
            <person name="Kogle M.E."/>
            <person name="Barry K."/>
            <person name="Clum A."/>
            <person name="Na H."/>
            <person name="Ledsgaard L."/>
            <person name="Lin J."/>
            <person name="Lipzen A."/>
            <person name="Kuo A."/>
            <person name="Riley R."/>
            <person name="Mondo S."/>
            <person name="Labutti K."/>
            <person name="Haridas S."/>
            <person name="Pangalinan J."/>
            <person name="Salamov A.A."/>
            <person name="Simmons B.A."/>
            <person name="Magnuson J.K."/>
            <person name="Chen J."/>
            <person name="Drula E."/>
            <person name="Henrissat B."/>
            <person name="Wiebenga A."/>
            <person name="Lubbers R.J."/>
            <person name="Gomes A.C."/>
            <person name="Makela M.R."/>
            <person name="Stajich J."/>
            <person name="Grigoriev I.V."/>
            <person name="Mortensen U.H."/>
            <person name="De Vries R.P."/>
            <person name="Baker S.E."/>
            <person name="Andersen M.R."/>
        </authorList>
    </citation>
    <scope>NUCLEOTIDE SEQUENCE [LARGE SCALE GENOMIC DNA]</scope>
    <source>
        <strain evidence="10 11">CBS 123904</strain>
    </source>
</reference>
<keyword evidence="5" id="KW-0479">Metal-binding</keyword>
<dbReference type="Gene3D" id="3.40.630.60">
    <property type="match status" value="1"/>
</dbReference>
<dbReference type="InterPro" id="IPR004910">
    <property type="entry name" value="Yippee/Mis18/Cereblon"/>
</dbReference>
<organism evidence="10 11">
    <name type="scientific">Aspergillus pseudoustus</name>
    <dbReference type="NCBI Taxonomy" id="1810923"/>
    <lineage>
        <taxon>Eukaryota</taxon>
        <taxon>Fungi</taxon>
        <taxon>Dikarya</taxon>
        <taxon>Ascomycota</taxon>
        <taxon>Pezizomycotina</taxon>
        <taxon>Eurotiomycetes</taxon>
        <taxon>Eurotiomycetidae</taxon>
        <taxon>Eurotiales</taxon>
        <taxon>Aspergillaceae</taxon>
        <taxon>Aspergillus</taxon>
        <taxon>Aspergillus subgen. Nidulantes</taxon>
    </lineage>
</organism>
<gene>
    <name evidence="10" type="ORF">BJY01DRAFT_235344</name>
</gene>
<dbReference type="SUPFAM" id="SSF55729">
    <property type="entry name" value="Acyl-CoA N-acyltransferases (Nat)"/>
    <property type="match status" value="1"/>
</dbReference>
<comment type="similarity">
    <text evidence="3">Belongs to the ODC antizyme family.</text>
</comment>
<evidence type="ECO:0000256" key="4">
    <source>
        <dbReference type="ARBA" id="ARBA00011486"/>
    </source>
</evidence>
<evidence type="ECO:0000313" key="10">
    <source>
        <dbReference type="EMBL" id="KAL2844304.1"/>
    </source>
</evidence>
<evidence type="ECO:0000256" key="5">
    <source>
        <dbReference type="ARBA" id="ARBA00022723"/>
    </source>
</evidence>
<evidence type="ECO:0000256" key="3">
    <source>
        <dbReference type="ARBA" id="ARBA00008796"/>
    </source>
</evidence>
<evidence type="ECO:0000259" key="9">
    <source>
        <dbReference type="PROSITE" id="PS51792"/>
    </source>
</evidence>
<dbReference type="PANTHER" id="PTHR13848">
    <property type="entry name" value="PROTEIN YIPPEE-LIKE CG15309-RELATED"/>
    <property type="match status" value="1"/>
</dbReference>
<proteinExistence type="inferred from homology"/>
<dbReference type="InterPro" id="IPR039058">
    <property type="entry name" value="Yippee_fam"/>
</dbReference>
<dbReference type="Pfam" id="PF03226">
    <property type="entry name" value="Yippee-Mis18"/>
    <property type="match status" value="1"/>
</dbReference>